<sequence length="62" mass="7501">TIYIQELQNLHPEATRCTNQHMAMHIYDFLLLFGPVHSWWCFPFERLIGQLQRITNNHKYGK</sequence>
<dbReference type="OrthoDB" id="3247418at2759"/>
<proteinExistence type="predicted"/>
<name>A0A0C3C8B0_PILCF</name>
<dbReference type="STRING" id="765440.A0A0C3C8B0"/>
<organism evidence="1 2">
    <name type="scientific">Piloderma croceum (strain F 1598)</name>
    <dbReference type="NCBI Taxonomy" id="765440"/>
    <lineage>
        <taxon>Eukaryota</taxon>
        <taxon>Fungi</taxon>
        <taxon>Dikarya</taxon>
        <taxon>Basidiomycota</taxon>
        <taxon>Agaricomycotina</taxon>
        <taxon>Agaricomycetes</taxon>
        <taxon>Agaricomycetidae</taxon>
        <taxon>Atheliales</taxon>
        <taxon>Atheliaceae</taxon>
        <taxon>Piloderma</taxon>
    </lineage>
</organism>
<protein>
    <recommendedName>
        <fullName evidence="3">DUF4218 domain-containing protein</fullName>
    </recommendedName>
</protein>
<evidence type="ECO:0000313" key="1">
    <source>
        <dbReference type="EMBL" id="KIM85947.1"/>
    </source>
</evidence>
<dbReference type="InParanoid" id="A0A0C3C8B0"/>
<feature type="non-terminal residue" evidence="1">
    <location>
        <position position="62"/>
    </location>
</feature>
<dbReference type="HOGENOM" id="CLU_186482_0_0_1"/>
<accession>A0A0C3C8B0</accession>
<dbReference type="AlphaFoldDB" id="A0A0C3C8B0"/>
<dbReference type="Proteomes" id="UP000054166">
    <property type="component" value="Unassembled WGS sequence"/>
</dbReference>
<evidence type="ECO:0008006" key="3">
    <source>
        <dbReference type="Google" id="ProtNLM"/>
    </source>
</evidence>
<feature type="non-terminal residue" evidence="1">
    <location>
        <position position="1"/>
    </location>
</feature>
<gene>
    <name evidence="1" type="ORF">PILCRDRAFT_26999</name>
</gene>
<reference evidence="1 2" key="1">
    <citation type="submission" date="2014-04" db="EMBL/GenBank/DDBJ databases">
        <authorList>
            <consortium name="DOE Joint Genome Institute"/>
            <person name="Kuo A."/>
            <person name="Tarkka M."/>
            <person name="Buscot F."/>
            <person name="Kohler A."/>
            <person name="Nagy L.G."/>
            <person name="Floudas D."/>
            <person name="Copeland A."/>
            <person name="Barry K.W."/>
            <person name="Cichocki N."/>
            <person name="Veneault-Fourrey C."/>
            <person name="LaButti K."/>
            <person name="Lindquist E.A."/>
            <person name="Lipzen A."/>
            <person name="Lundell T."/>
            <person name="Morin E."/>
            <person name="Murat C."/>
            <person name="Sun H."/>
            <person name="Tunlid A."/>
            <person name="Henrissat B."/>
            <person name="Grigoriev I.V."/>
            <person name="Hibbett D.S."/>
            <person name="Martin F."/>
            <person name="Nordberg H.P."/>
            <person name="Cantor M.N."/>
            <person name="Hua S.X."/>
        </authorList>
    </citation>
    <scope>NUCLEOTIDE SEQUENCE [LARGE SCALE GENOMIC DNA]</scope>
    <source>
        <strain evidence="1 2">F 1598</strain>
    </source>
</reference>
<evidence type="ECO:0000313" key="2">
    <source>
        <dbReference type="Proteomes" id="UP000054166"/>
    </source>
</evidence>
<dbReference type="EMBL" id="KN832983">
    <property type="protein sequence ID" value="KIM85947.1"/>
    <property type="molecule type" value="Genomic_DNA"/>
</dbReference>
<keyword evidence="2" id="KW-1185">Reference proteome</keyword>
<reference evidence="2" key="2">
    <citation type="submission" date="2015-01" db="EMBL/GenBank/DDBJ databases">
        <title>Evolutionary Origins and Diversification of the Mycorrhizal Mutualists.</title>
        <authorList>
            <consortium name="DOE Joint Genome Institute"/>
            <consortium name="Mycorrhizal Genomics Consortium"/>
            <person name="Kohler A."/>
            <person name="Kuo A."/>
            <person name="Nagy L.G."/>
            <person name="Floudas D."/>
            <person name="Copeland A."/>
            <person name="Barry K.W."/>
            <person name="Cichocki N."/>
            <person name="Veneault-Fourrey C."/>
            <person name="LaButti K."/>
            <person name="Lindquist E.A."/>
            <person name="Lipzen A."/>
            <person name="Lundell T."/>
            <person name="Morin E."/>
            <person name="Murat C."/>
            <person name="Riley R."/>
            <person name="Ohm R."/>
            <person name="Sun H."/>
            <person name="Tunlid A."/>
            <person name="Henrissat B."/>
            <person name="Grigoriev I.V."/>
            <person name="Hibbett D.S."/>
            <person name="Martin F."/>
        </authorList>
    </citation>
    <scope>NUCLEOTIDE SEQUENCE [LARGE SCALE GENOMIC DNA]</scope>
    <source>
        <strain evidence="2">F 1598</strain>
    </source>
</reference>